<organism evidence="1">
    <name type="scientific">Fusarium oxysporum f. sp. pisi HDV247</name>
    <dbReference type="NCBI Taxonomy" id="1080344"/>
    <lineage>
        <taxon>Eukaryota</taxon>
        <taxon>Fungi</taxon>
        <taxon>Dikarya</taxon>
        <taxon>Ascomycota</taxon>
        <taxon>Pezizomycotina</taxon>
        <taxon>Sordariomycetes</taxon>
        <taxon>Hypocreomycetidae</taxon>
        <taxon>Hypocreales</taxon>
        <taxon>Nectriaceae</taxon>
        <taxon>Fusarium</taxon>
        <taxon>Fusarium oxysporum species complex</taxon>
    </lineage>
</organism>
<protein>
    <submittedName>
        <fullName evidence="1">Uncharacterized protein</fullName>
    </submittedName>
</protein>
<reference evidence="1" key="2">
    <citation type="submission" date="2012-05" db="EMBL/GenBank/DDBJ databases">
        <title>Annotation of the Genome Sequence of Fusarium oxysporum HDV247.</title>
        <authorList>
            <consortium name="The Broad Institute Genomics Platform"/>
            <person name="Ma L.-J."/>
            <person name="Corby-Kistler H."/>
            <person name="Broz K."/>
            <person name="Gale L.R."/>
            <person name="Jonkers W."/>
            <person name="O'Donnell K."/>
            <person name="Ploetz R."/>
            <person name="Steinberg C."/>
            <person name="Schwartz D.C."/>
            <person name="VanEtten H."/>
            <person name="Zhou S."/>
            <person name="Young S.K."/>
            <person name="Zeng Q."/>
            <person name="Gargeya S."/>
            <person name="Fitzgerald M."/>
            <person name="Abouelleil A."/>
            <person name="Alvarado L."/>
            <person name="Chapman S.B."/>
            <person name="Gainer-Dewar J."/>
            <person name="Goldberg J."/>
            <person name="Griggs A."/>
            <person name="Gujja S."/>
            <person name="Hansen M."/>
            <person name="Howarth C."/>
            <person name="Imamovic A."/>
            <person name="Ireland A."/>
            <person name="Larimer J."/>
            <person name="McCowan C."/>
            <person name="Murphy C."/>
            <person name="Pearson M."/>
            <person name="Poon T.W."/>
            <person name="Priest M."/>
            <person name="Roberts A."/>
            <person name="Saif S."/>
            <person name="Shea T."/>
            <person name="Sykes S."/>
            <person name="Wortman J."/>
            <person name="Nusbaum C."/>
            <person name="Birren B."/>
        </authorList>
    </citation>
    <scope>NUCLEOTIDE SEQUENCE</scope>
    <source>
        <strain evidence="1">HDV247</strain>
    </source>
</reference>
<sequence>MDYANKLSELVAVPLYWLEKSNDLIYNNDFPIEETDEDSWMIGQVVISRYASKPDGPCWDDGKGAFFTISEAPNPKPSTRPPSDSCPIIELSCGPVTASMGMFEVGHAYGRNVLRDADSGRSGLLHDVSP</sequence>
<dbReference type="AlphaFoldDB" id="W9PGQ5"/>
<dbReference type="HOGENOM" id="CLU_1938245_0_0_1"/>
<name>W9PGQ5_FUSOX</name>
<reference evidence="1" key="1">
    <citation type="submission" date="2011-10" db="EMBL/GenBank/DDBJ databases">
        <title>The Genome Sequence of Fusarium oxysporum HDV247.</title>
        <authorList>
            <consortium name="The Broad Institute Genome Sequencing Platform"/>
            <person name="Ma L.-J."/>
            <person name="Gale L.R."/>
            <person name="Schwartz D.C."/>
            <person name="Zhou S."/>
            <person name="Corby-Kistler H."/>
            <person name="Young S.K."/>
            <person name="Zeng Q."/>
            <person name="Gargeya S."/>
            <person name="Fitzgerald M."/>
            <person name="Haas B."/>
            <person name="Abouelleil A."/>
            <person name="Alvarado L."/>
            <person name="Arachchi H.M."/>
            <person name="Berlin A."/>
            <person name="Brown A."/>
            <person name="Chapman S.B."/>
            <person name="Chen Z."/>
            <person name="Dunbar C."/>
            <person name="Freedman E."/>
            <person name="Gearin G."/>
            <person name="Goldberg J."/>
            <person name="Griggs A."/>
            <person name="Gujja S."/>
            <person name="Heiman D."/>
            <person name="Howarth C."/>
            <person name="Larson L."/>
            <person name="Lui A."/>
            <person name="MacDonald P.J.P."/>
            <person name="Montmayeur A."/>
            <person name="Murphy C."/>
            <person name="Neiman D."/>
            <person name="Pearson M."/>
            <person name="Priest M."/>
            <person name="Roberts A."/>
            <person name="Saif S."/>
            <person name="Shea T."/>
            <person name="Shenoy N."/>
            <person name="Sisk P."/>
            <person name="Stolte C."/>
            <person name="Sykes S."/>
            <person name="Wortman J."/>
            <person name="Nusbaum C."/>
            <person name="Birren B."/>
        </authorList>
    </citation>
    <scope>NUCLEOTIDE SEQUENCE [LARGE SCALE GENOMIC DNA]</scope>
    <source>
        <strain evidence="1">HDV247</strain>
    </source>
</reference>
<dbReference type="EMBL" id="JH650973">
    <property type="protein sequence ID" value="EXA41402.1"/>
    <property type="molecule type" value="Genomic_DNA"/>
</dbReference>
<dbReference type="OrthoDB" id="5404599at2759"/>
<accession>W9PGQ5</accession>
<gene>
    <name evidence="1" type="ORF">FOVG_09892</name>
</gene>
<dbReference type="Proteomes" id="UP000030751">
    <property type="component" value="Unassembled WGS sequence"/>
</dbReference>
<proteinExistence type="predicted"/>
<evidence type="ECO:0000313" key="1">
    <source>
        <dbReference type="EMBL" id="EXA41402.1"/>
    </source>
</evidence>